<dbReference type="InterPro" id="IPR005653">
    <property type="entry name" value="OstA-like_N"/>
</dbReference>
<organism evidence="8 9">
    <name type="scientific">Ferrovibrio xuzhouensis</name>
    <dbReference type="NCBI Taxonomy" id="1576914"/>
    <lineage>
        <taxon>Bacteria</taxon>
        <taxon>Pseudomonadati</taxon>
        <taxon>Pseudomonadota</taxon>
        <taxon>Alphaproteobacteria</taxon>
        <taxon>Rhodospirillales</taxon>
        <taxon>Rhodospirillaceae</taxon>
        <taxon>Ferrovibrio</taxon>
    </lineage>
</organism>
<sequence precursor="true">MNGFRLPALPLAVLAVWLATALPAPAAAQQGSKSPVLVTADTLKYDQSLGLVSAEGKVELSQDTRTLLADMVTYSERDDKVTASGNVSLMEADGSVLFADYMELTGGMRDGFIRDAAMLLSDNSRGAAAYAERHNGNTTVLRKAIYTTCSLCASDPSRPPLWALKGEQVVHDQAAQEIRYRDATFELFGVPILYTPYFSHPDPTVNRRSGFLAPSYLSDTFFGQVVKVPYYYVIDDESDLTLVPQYTTKQDGQLYGEYRQRTSSGEIQVDGSFTSPVDKVNGDGNIESGDRYRGHIRANAAFRANDDVTLGANIFRASDKTYLSRYSIPDRPSANVLTSRLYGEAINDRNYFGANAFAFQNLRTSTTNGLTPVTDSAEPVVAPLFDYSLSTDPGDHGGRWTFDANMASLYRATGSDYRRLSATATWSQPYYAPSGEVYTATAMLKTDGYWLNDADQALGAAMNSGQENFTGRAIPLVALDWRYPLVRDDGNYRELVEPIVMAVVTPYGGNPKSIPNEDSLSFEFDETNLFSLNRFPGYDRWDGGPKLNYGLRSAIYGPTGGYSELLVGQSLRAKSDDTFAAGSGLSDQWSDYVARLTVSPGRYFSLVDRVRVSQNEDLTVQRHEATATLGSSLTYLSVTYGELGANDFVNDTGDREAVAGTLRTQWTKYWSTEFRHTRDLGADGGSLLNFAALRYTDECFDIMLVAQRTFTLNEDIKPSTTIGVRFRIATFN</sequence>
<feature type="domain" description="Organic solvent tolerance-like N-terminal" evidence="6">
    <location>
        <begin position="38"/>
        <end position="111"/>
    </location>
</feature>
<evidence type="ECO:0000256" key="5">
    <source>
        <dbReference type="SAM" id="MobiDB-lite"/>
    </source>
</evidence>
<dbReference type="InterPro" id="IPR007543">
    <property type="entry name" value="LptD_C"/>
</dbReference>
<evidence type="ECO:0000313" key="9">
    <source>
        <dbReference type="Proteomes" id="UP001595711"/>
    </source>
</evidence>
<dbReference type="InterPro" id="IPR050218">
    <property type="entry name" value="LptD"/>
</dbReference>
<evidence type="ECO:0000256" key="1">
    <source>
        <dbReference type="ARBA" id="ARBA00022729"/>
    </source>
</evidence>
<evidence type="ECO:0000256" key="4">
    <source>
        <dbReference type="HAMAP-Rule" id="MF_01411"/>
    </source>
</evidence>
<gene>
    <name evidence="4" type="primary">lptD</name>
    <name evidence="8" type="ORF">ACFOOQ_15435</name>
</gene>
<feature type="chain" id="PRO_5044928312" description="LPS-assembly protein LptD" evidence="4">
    <location>
        <begin position="27"/>
        <end position="732"/>
    </location>
</feature>
<comment type="function">
    <text evidence="4">Involved in the assembly of lipopolysaccharide (LPS) at the surface of the outer membrane.</text>
</comment>
<keyword evidence="2 4" id="KW-0472">Membrane</keyword>
<evidence type="ECO:0000256" key="3">
    <source>
        <dbReference type="ARBA" id="ARBA00023237"/>
    </source>
</evidence>
<dbReference type="Pfam" id="PF04453">
    <property type="entry name" value="LptD"/>
    <property type="match status" value="1"/>
</dbReference>
<reference evidence="9" key="1">
    <citation type="journal article" date="2019" name="Int. J. Syst. Evol. Microbiol.">
        <title>The Global Catalogue of Microorganisms (GCM) 10K type strain sequencing project: providing services to taxonomists for standard genome sequencing and annotation.</title>
        <authorList>
            <consortium name="The Broad Institute Genomics Platform"/>
            <consortium name="The Broad Institute Genome Sequencing Center for Infectious Disease"/>
            <person name="Wu L."/>
            <person name="Ma J."/>
        </authorList>
    </citation>
    <scope>NUCLEOTIDE SEQUENCE [LARGE SCALE GENOMIC DNA]</scope>
    <source>
        <strain evidence="9">KCTC 42182</strain>
    </source>
</reference>
<dbReference type="Gene3D" id="2.60.450.10">
    <property type="entry name" value="Lipopolysaccharide (LPS) transport protein A like domain"/>
    <property type="match status" value="1"/>
</dbReference>
<feature type="region of interest" description="Disordered" evidence="5">
    <location>
        <begin position="269"/>
        <end position="288"/>
    </location>
</feature>
<evidence type="ECO:0000259" key="7">
    <source>
        <dbReference type="Pfam" id="PF04453"/>
    </source>
</evidence>
<dbReference type="Proteomes" id="UP001595711">
    <property type="component" value="Unassembled WGS sequence"/>
</dbReference>
<dbReference type="InterPro" id="IPR020889">
    <property type="entry name" value="LipoPS_assembly_LptD"/>
</dbReference>
<feature type="domain" description="LptD C-terminal" evidence="7">
    <location>
        <begin position="293"/>
        <end position="647"/>
    </location>
</feature>
<feature type="signal peptide" evidence="4">
    <location>
        <begin position="1"/>
        <end position="26"/>
    </location>
</feature>
<accession>A0ABV7VHH7</accession>
<keyword evidence="1 4" id="KW-0732">Signal</keyword>
<dbReference type="HAMAP" id="MF_01411">
    <property type="entry name" value="LPS_assembly_LptD"/>
    <property type="match status" value="1"/>
</dbReference>
<comment type="similarity">
    <text evidence="4">Belongs to the LptD family.</text>
</comment>
<dbReference type="PANTHER" id="PTHR30189:SF1">
    <property type="entry name" value="LPS-ASSEMBLY PROTEIN LPTD"/>
    <property type="match status" value="1"/>
</dbReference>
<name>A0ABV7VHH7_9PROT</name>
<comment type="caution">
    <text evidence="4">Lacks conserved residue(s) required for the propagation of feature annotation.</text>
</comment>
<evidence type="ECO:0000313" key="8">
    <source>
        <dbReference type="EMBL" id="MFC3676950.1"/>
    </source>
</evidence>
<dbReference type="EMBL" id="JBHRYJ010000003">
    <property type="protein sequence ID" value="MFC3676950.1"/>
    <property type="molecule type" value="Genomic_DNA"/>
</dbReference>
<evidence type="ECO:0000256" key="2">
    <source>
        <dbReference type="ARBA" id="ARBA00023136"/>
    </source>
</evidence>
<proteinExistence type="inferred from homology"/>
<dbReference type="Pfam" id="PF03968">
    <property type="entry name" value="LptD_N"/>
    <property type="match status" value="1"/>
</dbReference>
<comment type="subcellular location">
    <subcellularLocation>
        <location evidence="4">Cell outer membrane</location>
    </subcellularLocation>
</comment>
<dbReference type="PANTHER" id="PTHR30189">
    <property type="entry name" value="LPS-ASSEMBLY PROTEIN"/>
    <property type="match status" value="1"/>
</dbReference>
<dbReference type="RefSeq" id="WP_379728264.1">
    <property type="nucleotide sequence ID" value="NZ_JBHRYJ010000003.1"/>
</dbReference>
<comment type="subunit">
    <text evidence="4">Component of the lipopolysaccharide transport and assembly complex.</text>
</comment>
<keyword evidence="3 4" id="KW-0998">Cell outer membrane</keyword>
<evidence type="ECO:0000259" key="6">
    <source>
        <dbReference type="Pfam" id="PF03968"/>
    </source>
</evidence>
<keyword evidence="9" id="KW-1185">Reference proteome</keyword>
<comment type="caution">
    <text evidence="8">The sequence shown here is derived from an EMBL/GenBank/DDBJ whole genome shotgun (WGS) entry which is preliminary data.</text>
</comment>
<protein>
    <recommendedName>
        <fullName evidence="4">LPS-assembly protein LptD</fullName>
    </recommendedName>
</protein>